<evidence type="ECO:0000313" key="2">
    <source>
        <dbReference type="EMBL" id="CAG9830444.1"/>
    </source>
</evidence>
<feature type="compositionally biased region" description="Basic and acidic residues" evidence="1">
    <location>
        <begin position="212"/>
        <end position="229"/>
    </location>
</feature>
<evidence type="ECO:0000256" key="1">
    <source>
        <dbReference type="SAM" id="MobiDB-lite"/>
    </source>
</evidence>
<protein>
    <submittedName>
        <fullName evidence="2">Uncharacterized protein</fullName>
    </submittedName>
</protein>
<accession>A0A9N9SVW3</accession>
<reference evidence="2" key="1">
    <citation type="submission" date="2022-01" db="EMBL/GenBank/DDBJ databases">
        <authorList>
            <person name="King R."/>
        </authorList>
    </citation>
    <scope>NUCLEOTIDE SEQUENCE</scope>
</reference>
<dbReference type="AlphaFoldDB" id="A0A9N9SVW3"/>
<dbReference type="Proteomes" id="UP001153709">
    <property type="component" value="Chromosome 2"/>
</dbReference>
<evidence type="ECO:0000313" key="3">
    <source>
        <dbReference type="Proteomes" id="UP001153709"/>
    </source>
</evidence>
<name>A0A9N9SVW3_DIABA</name>
<organism evidence="2 3">
    <name type="scientific">Diabrotica balteata</name>
    <name type="common">Banded cucumber beetle</name>
    <dbReference type="NCBI Taxonomy" id="107213"/>
    <lineage>
        <taxon>Eukaryota</taxon>
        <taxon>Metazoa</taxon>
        <taxon>Ecdysozoa</taxon>
        <taxon>Arthropoda</taxon>
        <taxon>Hexapoda</taxon>
        <taxon>Insecta</taxon>
        <taxon>Pterygota</taxon>
        <taxon>Neoptera</taxon>
        <taxon>Endopterygota</taxon>
        <taxon>Coleoptera</taxon>
        <taxon>Polyphaga</taxon>
        <taxon>Cucujiformia</taxon>
        <taxon>Chrysomeloidea</taxon>
        <taxon>Chrysomelidae</taxon>
        <taxon>Galerucinae</taxon>
        <taxon>Diabroticina</taxon>
        <taxon>Diabroticites</taxon>
        <taxon>Diabrotica</taxon>
    </lineage>
</organism>
<proteinExistence type="predicted"/>
<sequence length="266" mass="31605">MLITSMSVKISLQSYAYDAHVNSGLVKALYGNAECNYFRNNPMEVKQEQSDFSEEYVIQQDNIEFSLIGFPYSIKNEISEDLFKADLPNTNNDFDDSNTFDKVCMEVGVEDIKLQELDKPEKFIIIKNDNLRKNNGGRPKKYKSEEERIAARRERDRQHRANRSAEERAKESEYKRQYRAKANENEEEARERRQRIAELRRKQRANASAEEVLARRMRDKEYRLRRLANESEQQAQARRARAAERRRLRRAIESQEKAEERRKRTT</sequence>
<keyword evidence="3" id="KW-1185">Reference proteome</keyword>
<gene>
    <name evidence="2" type="ORF">DIABBA_LOCUS4146</name>
</gene>
<feature type="compositionally biased region" description="Basic and acidic residues" evidence="1">
    <location>
        <begin position="241"/>
        <end position="266"/>
    </location>
</feature>
<feature type="compositionally biased region" description="Basic and acidic residues" evidence="1">
    <location>
        <begin position="142"/>
        <end position="200"/>
    </location>
</feature>
<dbReference type="EMBL" id="OU898277">
    <property type="protein sequence ID" value="CAG9830444.1"/>
    <property type="molecule type" value="Genomic_DNA"/>
</dbReference>
<feature type="region of interest" description="Disordered" evidence="1">
    <location>
        <begin position="134"/>
        <end position="266"/>
    </location>
</feature>